<evidence type="ECO:0000313" key="2">
    <source>
        <dbReference type="EMBL" id="GFZ19515.1"/>
    </source>
</evidence>
<name>A0A7J0H978_9ERIC</name>
<dbReference type="AlphaFoldDB" id="A0A7J0H978"/>
<feature type="region of interest" description="Disordered" evidence="1">
    <location>
        <begin position="98"/>
        <end position="119"/>
    </location>
</feature>
<proteinExistence type="predicted"/>
<dbReference type="EMBL" id="BJWL01000028">
    <property type="protein sequence ID" value="GFZ19515.1"/>
    <property type="molecule type" value="Genomic_DNA"/>
</dbReference>
<sequence>MNHRCHTVVPPLSPIAPPSLKILFPFTNKDDDFYVADSVDDGDETFHEGWLACLKELSTPPEHLVWSAAQPLVSYPDSCPEPYSLILLPGFDDDEYFSQSTEEEDNVQEGTPELEADLV</sequence>
<keyword evidence="3" id="KW-1185">Reference proteome</keyword>
<protein>
    <submittedName>
        <fullName evidence="2">Uncharacterized protein</fullName>
    </submittedName>
</protein>
<dbReference type="Proteomes" id="UP000585474">
    <property type="component" value="Unassembled WGS sequence"/>
</dbReference>
<accession>A0A7J0H978</accession>
<evidence type="ECO:0000256" key="1">
    <source>
        <dbReference type="SAM" id="MobiDB-lite"/>
    </source>
</evidence>
<evidence type="ECO:0000313" key="3">
    <source>
        <dbReference type="Proteomes" id="UP000585474"/>
    </source>
</evidence>
<reference evidence="2 3" key="1">
    <citation type="submission" date="2019-07" db="EMBL/GenBank/DDBJ databases">
        <title>De Novo Assembly of kiwifruit Actinidia rufa.</title>
        <authorList>
            <person name="Sugita-Konishi S."/>
            <person name="Sato K."/>
            <person name="Mori E."/>
            <person name="Abe Y."/>
            <person name="Kisaki G."/>
            <person name="Hamano K."/>
            <person name="Suezawa K."/>
            <person name="Otani M."/>
            <person name="Fukuda T."/>
            <person name="Manabe T."/>
            <person name="Gomi K."/>
            <person name="Tabuchi M."/>
            <person name="Akimitsu K."/>
            <person name="Kataoka I."/>
        </authorList>
    </citation>
    <scope>NUCLEOTIDE SEQUENCE [LARGE SCALE GENOMIC DNA]</scope>
    <source>
        <strain evidence="3">cv. Fuchu</strain>
    </source>
</reference>
<comment type="caution">
    <text evidence="2">The sequence shown here is derived from an EMBL/GenBank/DDBJ whole genome shotgun (WGS) entry which is preliminary data.</text>
</comment>
<gene>
    <name evidence="2" type="ORF">Acr_28g0002200</name>
</gene>
<organism evidence="2 3">
    <name type="scientific">Actinidia rufa</name>
    <dbReference type="NCBI Taxonomy" id="165716"/>
    <lineage>
        <taxon>Eukaryota</taxon>
        <taxon>Viridiplantae</taxon>
        <taxon>Streptophyta</taxon>
        <taxon>Embryophyta</taxon>
        <taxon>Tracheophyta</taxon>
        <taxon>Spermatophyta</taxon>
        <taxon>Magnoliopsida</taxon>
        <taxon>eudicotyledons</taxon>
        <taxon>Gunneridae</taxon>
        <taxon>Pentapetalae</taxon>
        <taxon>asterids</taxon>
        <taxon>Ericales</taxon>
        <taxon>Actinidiaceae</taxon>
        <taxon>Actinidia</taxon>
    </lineage>
</organism>